<organism evidence="1 2">
    <name type="scientific">Pluteus cervinus</name>
    <dbReference type="NCBI Taxonomy" id="181527"/>
    <lineage>
        <taxon>Eukaryota</taxon>
        <taxon>Fungi</taxon>
        <taxon>Dikarya</taxon>
        <taxon>Basidiomycota</taxon>
        <taxon>Agaricomycotina</taxon>
        <taxon>Agaricomycetes</taxon>
        <taxon>Agaricomycetidae</taxon>
        <taxon>Agaricales</taxon>
        <taxon>Pluteineae</taxon>
        <taxon>Pluteaceae</taxon>
        <taxon>Pluteus</taxon>
    </lineage>
</organism>
<gene>
    <name evidence="1" type="ORF">BDN72DRAFT_877355</name>
</gene>
<protein>
    <submittedName>
        <fullName evidence="1">Uncharacterized protein</fullName>
    </submittedName>
</protein>
<name>A0ACD3B1D9_9AGAR</name>
<evidence type="ECO:0000313" key="1">
    <source>
        <dbReference type="EMBL" id="TFK71047.1"/>
    </source>
</evidence>
<proteinExistence type="predicted"/>
<evidence type="ECO:0000313" key="2">
    <source>
        <dbReference type="Proteomes" id="UP000308600"/>
    </source>
</evidence>
<keyword evidence="2" id="KW-1185">Reference proteome</keyword>
<accession>A0ACD3B1D9</accession>
<sequence length="1322" mass="148281">MISRQPYSGTSRKLVIAFDVGTTFSGVSYCLLDPGQVPEIKGITRYPSQELTRSDSKIPSIIWYDPEGQVRAVGAEAVHEGVEESARNGQWEKVEWFKLHLRPIQLEDENTSEILSRTPPLPFGLTIVTVFADFLRYLLDCTRIFIQEGSPSGTLLWSSIEADIEFVISHPNGWTGVQQSQLRQAAIRAQLIPDMDAGANRLHFVTEGEASLHACITKNLTTEAMKNDGKIIIVDAGGGTIDISSYTRKLDGGKQLYEELAAPRCIVQGSVFVTVNARTYLNDFLKDSPFADIVPEICNAFDKSTKLRFRSAENPEFIKFGTPRDHDAERGISYGRLKLPGRVDLQVPLTYFLISYREKVAEFYWPAIDGIVQTIVEHRRYLKSNANTVFLVGGFAASDWLFHQVKIALVSHGVDVCRPDNHVNKMVADGGVSFFIDHYVSARIAKYAYGIEKSTDYNENKPGHNQRKATCFSVLSGRVLVPGVFDAILPKNTKVTEQEVFRHTYSIERASVTSPVLFGAEIIFYVGSVQKLYWLDEDKDNFKVLCTVEADVTSFASKLPRQKGTGGKEYYAINLDIIILFGLTELVAQIAWKEKGIEKRTSRSHHGILGVGVQYNTRRLLQSSRGVTKLCNDCVSSRQVFSHFLKCCFIMAARQSYNGTSRKLVIAFDVGTTFSGVSYCLLDPGHIPEIRGITRFPSQELTSSDSKIPSIIWYDQDGQVRAVGAEATSEETSESAEMGQWVKVEWFKLHLRPNELVDENTAEILRRTPPLPFGLTIVAVFADFLRYLLDCTRIFIQESVLSGTLLWSSIESDIEFVISHPNGWGGAQQTQLRQAAIRAQLVPDTDAGARRIHFVTEGEASLHSCIAKNLATEAMERDGKIVVVDAGGGTIDISSYTRGADGGRQLYEELGAPRCILRGSIFVTEYARRYLNVYLEDSPFAEIVPAICESFDKTTKLRFRTAEDPAFIRFGTPRDHDAEHNITYGRLRLPGARVAEFFQPAVSSIVQAILDHFSYLGANTVFLVGGFAASDWLFDQVRSAVAPHGVDVARPDSHVNKIVADGGVSFFIDHYVSARIARYAYGVKSCEDYDEGNPAHNQRQSTRRTMPSGRVSLPGAFNIILRKNTRVTEQEVFRRSYSYEATSIRSPHLYLQEILFYVGSLQEPRWLDEDRDNFRVLCIVEADLTSYASRLVRQTGPEGQGYYRVEFDIIILFGLTELIAQIAWTERVEASKIIHSGECQSIVRSHFHSQRDDRVASDVTSFASKLPRQKGSKEYYALNFDIIVLFGLTELVYVAQIAWKETVNSPTFYYEQMKIHILNISH</sequence>
<dbReference type="EMBL" id="ML208303">
    <property type="protein sequence ID" value="TFK71047.1"/>
    <property type="molecule type" value="Genomic_DNA"/>
</dbReference>
<dbReference type="Proteomes" id="UP000308600">
    <property type="component" value="Unassembled WGS sequence"/>
</dbReference>
<reference evidence="1 2" key="1">
    <citation type="journal article" date="2019" name="Nat. Ecol. Evol.">
        <title>Megaphylogeny resolves global patterns of mushroom evolution.</title>
        <authorList>
            <person name="Varga T."/>
            <person name="Krizsan K."/>
            <person name="Foldi C."/>
            <person name="Dima B."/>
            <person name="Sanchez-Garcia M."/>
            <person name="Sanchez-Ramirez S."/>
            <person name="Szollosi G.J."/>
            <person name="Szarkandi J.G."/>
            <person name="Papp V."/>
            <person name="Albert L."/>
            <person name="Andreopoulos W."/>
            <person name="Angelini C."/>
            <person name="Antonin V."/>
            <person name="Barry K.W."/>
            <person name="Bougher N.L."/>
            <person name="Buchanan P."/>
            <person name="Buyck B."/>
            <person name="Bense V."/>
            <person name="Catcheside P."/>
            <person name="Chovatia M."/>
            <person name="Cooper J."/>
            <person name="Damon W."/>
            <person name="Desjardin D."/>
            <person name="Finy P."/>
            <person name="Geml J."/>
            <person name="Haridas S."/>
            <person name="Hughes K."/>
            <person name="Justo A."/>
            <person name="Karasinski D."/>
            <person name="Kautmanova I."/>
            <person name="Kiss B."/>
            <person name="Kocsube S."/>
            <person name="Kotiranta H."/>
            <person name="LaButti K.M."/>
            <person name="Lechner B.E."/>
            <person name="Liimatainen K."/>
            <person name="Lipzen A."/>
            <person name="Lukacs Z."/>
            <person name="Mihaltcheva S."/>
            <person name="Morgado L.N."/>
            <person name="Niskanen T."/>
            <person name="Noordeloos M.E."/>
            <person name="Ohm R.A."/>
            <person name="Ortiz-Santana B."/>
            <person name="Ovrebo C."/>
            <person name="Racz N."/>
            <person name="Riley R."/>
            <person name="Savchenko A."/>
            <person name="Shiryaev A."/>
            <person name="Soop K."/>
            <person name="Spirin V."/>
            <person name="Szebenyi C."/>
            <person name="Tomsovsky M."/>
            <person name="Tulloss R.E."/>
            <person name="Uehling J."/>
            <person name="Grigoriev I.V."/>
            <person name="Vagvolgyi C."/>
            <person name="Papp T."/>
            <person name="Martin F.M."/>
            <person name="Miettinen O."/>
            <person name="Hibbett D.S."/>
            <person name="Nagy L.G."/>
        </authorList>
    </citation>
    <scope>NUCLEOTIDE SEQUENCE [LARGE SCALE GENOMIC DNA]</scope>
    <source>
        <strain evidence="1 2">NL-1719</strain>
    </source>
</reference>